<reference evidence="3" key="1">
    <citation type="submission" date="2016-07" db="EMBL/GenBank/DDBJ databases">
        <title>Nontailed viruses are major unrecognized killers of bacteria in the ocean.</title>
        <authorList>
            <person name="Kauffman K."/>
            <person name="Hussain F."/>
            <person name="Yang J."/>
            <person name="Arevalo P."/>
            <person name="Brown J."/>
            <person name="Cutler M."/>
            <person name="Kelly L."/>
            <person name="Polz M.F."/>
        </authorList>
    </citation>
    <scope>NUCLEOTIDE SEQUENCE [LARGE SCALE GENOMIC DNA]</scope>
    <source>
        <strain evidence="3">10N.261.45.A10</strain>
    </source>
</reference>
<dbReference type="EMBL" id="MDAL01000071">
    <property type="protein sequence ID" value="PMN87400.1"/>
    <property type="molecule type" value="Genomic_DNA"/>
</dbReference>
<evidence type="ECO:0000313" key="2">
    <source>
        <dbReference type="EMBL" id="PMN87400.1"/>
    </source>
</evidence>
<dbReference type="AlphaFoldDB" id="A0A2N7L3E1"/>
<feature type="chain" id="PRO_5014737233" evidence="1">
    <location>
        <begin position="25"/>
        <end position="88"/>
    </location>
</feature>
<keyword evidence="1" id="KW-0732">Signal</keyword>
<dbReference type="Pfam" id="PF03891">
    <property type="entry name" value="DUF333"/>
    <property type="match status" value="1"/>
</dbReference>
<comment type="caution">
    <text evidence="2">The sequence shown here is derived from an EMBL/GenBank/DDBJ whole genome shotgun (WGS) entry which is preliminary data.</text>
</comment>
<dbReference type="PANTHER" id="PTHR38008">
    <property type="entry name" value="HEMOLYSIN-RELATED"/>
    <property type="match status" value="1"/>
</dbReference>
<sequence length="88" mass="9537">MKKYKMAGFLTMALVFLVTGCSGTEDNASSNPPLNMANPASVYCDSVGGTSETRKDEEGNVMSMCHLPDGTVVEEWTLYRNNHGDNAK</sequence>
<proteinExistence type="predicted"/>
<evidence type="ECO:0000313" key="3">
    <source>
        <dbReference type="Proteomes" id="UP000235387"/>
    </source>
</evidence>
<dbReference type="InterPro" id="IPR005590">
    <property type="entry name" value="DUF333"/>
</dbReference>
<organism evidence="2 3">
    <name type="scientific">Enterovibrio norvegicus</name>
    <dbReference type="NCBI Taxonomy" id="188144"/>
    <lineage>
        <taxon>Bacteria</taxon>
        <taxon>Pseudomonadati</taxon>
        <taxon>Pseudomonadota</taxon>
        <taxon>Gammaproteobacteria</taxon>
        <taxon>Vibrionales</taxon>
        <taxon>Vibrionaceae</taxon>
        <taxon>Enterovibrio</taxon>
    </lineage>
</organism>
<dbReference type="Proteomes" id="UP000235387">
    <property type="component" value="Unassembled WGS sequence"/>
</dbReference>
<dbReference type="PANTHER" id="PTHR38008:SF2">
    <property type="entry name" value="HEMOLYSIN"/>
    <property type="match status" value="1"/>
</dbReference>
<name>A0A2N7L3E1_9GAMM</name>
<protein>
    <submittedName>
        <fullName evidence="2">Hemolysin</fullName>
    </submittedName>
</protein>
<feature type="signal peptide" evidence="1">
    <location>
        <begin position="1"/>
        <end position="24"/>
    </location>
</feature>
<evidence type="ECO:0000256" key="1">
    <source>
        <dbReference type="SAM" id="SignalP"/>
    </source>
</evidence>
<gene>
    <name evidence="2" type="ORF">BCT23_08570</name>
</gene>
<dbReference type="RefSeq" id="WP_102316128.1">
    <property type="nucleotide sequence ID" value="NZ_MCYQ01000002.1"/>
</dbReference>
<accession>A0A2N7L3E1</accession>
<dbReference type="PROSITE" id="PS51257">
    <property type="entry name" value="PROKAR_LIPOPROTEIN"/>
    <property type="match status" value="1"/>
</dbReference>